<dbReference type="EMBL" id="JH767190">
    <property type="protein sequence ID" value="EQC28863.1"/>
    <property type="molecule type" value="Genomic_DNA"/>
</dbReference>
<gene>
    <name evidence="3" type="ORF">SDRG_13375</name>
</gene>
<dbReference type="AlphaFoldDB" id="T0R9Q8"/>
<keyword evidence="1" id="KW-0040">ANK repeat</keyword>
<feature type="compositionally biased region" description="Polar residues" evidence="2">
    <location>
        <begin position="9"/>
        <end position="18"/>
    </location>
</feature>
<evidence type="ECO:0000313" key="3">
    <source>
        <dbReference type="EMBL" id="EQC28863.1"/>
    </source>
</evidence>
<dbReference type="InterPro" id="IPR036770">
    <property type="entry name" value="Ankyrin_rpt-contain_sf"/>
</dbReference>
<keyword evidence="4" id="KW-1185">Reference proteome</keyword>
<dbReference type="VEuPathDB" id="FungiDB:SDRG_13375"/>
<dbReference type="GeneID" id="19954102"/>
<organism evidence="3 4">
    <name type="scientific">Saprolegnia diclina (strain VS20)</name>
    <dbReference type="NCBI Taxonomy" id="1156394"/>
    <lineage>
        <taxon>Eukaryota</taxon>
        <taxon>Sar</taxon>
        <taxon>Stramenopiles</taxon>
        <taxon>Oomycota</taxon>
        <taxon>Saprolegniomycetes</taxon>
        <taxon>Saprolegniales</taxon>
        <taxon>Saprolegniaceae</taxon>
        <taxon>Saprolegnia</taxon>
    </lineage>
</organism>
<dbReference type="RefSeq" id="XP_008617680.1">
    <property type="nucleotide sequence ID" value="XM_008619458.1"/>
</dbReference>
<dbReference type="InterPro" id="IPR002110">
    <property type="entry name" value="Ankyrin_rpt"/>
</dbReference>
<dbReference type="Proteomes" id="UP000030762">
    <property type="component" value="Unassembled WGS sequence"/>
</dbReference>
<feature type="compositionally biased region" description="Basic and acidic residues" evidence="2">
    <location>
        <begin position="19"/>
        <end position="31"/>
    </location>
</feature>
<evidence type="ECO:0000256" key="1">
    <source>
        <dbReference type="PROSITE-ProRule" id="PRU00023"/>
    </source>
</evidence>
<dbReference type="PROSITE" id="PS50297">
    <property type="entry name" value="ANK_REP_REGION"/>
    <property type="match status" value="1"/>
</dbReference>
<accession>T0R9Q8</accession>
<name>T0R9Q8_SAPDV</name>
<dbReference type="Gene3D" id="1.25.40.20">
    <property type="entry name" value="Ankyrin repeat-containing domain"/>
    <property type="match status" value="1"/>
</dbReference>
<feature type="repeat" description="ANK" evidence="1">
    <location>
        <begin position="301"/>
        <end position="333"/>
    </location>
</feature>
<dbReference type="InParanoid" id="T0R9Q8"/>
<proteinExistence type="predicted"/>
<dbReference type="SUPFAM" id="SSF48403">
    <property type="entry name" value="Ankyrin repeat"/>
    <property type="match status" value="1"/>
</dbReference>
<dbReference type="Pfam" id="PF00023">
    <property type="entry name" value="Ank"/>
    <property type="match status" value="1"/>
</dbReference>
<dbReference type="PROSITE" id="PS50088">
    <property type="entry name" value="ANK_REPEAT"/>
    <property type="match status" value="1"/>
</dbReference>
<reference evidence="3 4" key="1">
    <citation type="submission" date="2012-04" db="EMBL/GenBank/DDBJ databases">
        <title>The Genome Sequence of Saprolegnia declina VS20.</title>
        <authorList>
            <consortium name="The Broad Institute Genome Sequencing Platform"/>
            <person name="Russ C."/>
            <person name="Nusbaum C."/>
            <person name="Tyler B."/>
            <person name="van West P."/>
            <person name="Dieguez-Uribeondo J."/>
            <person name="de Bruijn I."/>
            <person name="Tripathy S."/>
            <person name="Jiang R."/>
            <person name="Young S.K."/>
            <person name="Zeng Q."/>
            <person name="Gargeya S."/>
            <person name="Fitzgerald M."/>
            <person name="Haas B."/>
            <person name="Abouelleil A."/>
            <person name="Alvarado L."/>
            <person name="Arachchi H.M."/>
            <person name="Berlin A."/>
            <person name="Chapman S.B."/>
            <person name="Goldberg J."/>
            <person name="Griggs A."/>
            <person name="Gujja S."/>
            <person name="Hansen M."/>
            <person name="Howarth C."/>
            <person name="Imamovic A."/>
            <person name="Larimer J."/>
            <person name="McCowen C."/>
            <person name="Montmayeur A."/>
            <person name="Murphy C."/>
            <person name="Neiman D."/>
            <person name="Pearson M."/>
            <person name="Priest M."/>
            <person name="Roberts A."/>
            <person name="Saif S."/>
            <person name="Shea T."/>
            <person name="Sisk P."/>
            <person name="Sykes S."/>
            <person name="Wortman J."/>
            <person name="Nusbaum C."/>
            <person name="Birren B."/>
        </authorList>
    </citation>
    <scope>NUCLEOTIDE SEQUENCE [LARGE SCALE GENOMIC DNA]</scope>
    <source>
        <strain evidence="3 4">VS20</strain>
    </source>
</reference>
<sequence>MHQDDHTGNRPTMNVSTTPRKEHSGPEKDESAASTTTATEIQPAIYGESIAAPSHGDALSLLQASSQPLLSEVHDENTLELDQRLQAAKASFRVLHPFSRNPMKLSQDVVPAQLEYAERKTQADEVRNDMAPTTPNNVAATKEALMAAIQHMRSLLTKPAVATCPRRVIDVVVQCLAVLPVETSSAITEMQKLRVALAVPVQNDMALPVTPADATSDGAASVEEALMAAIQHMRSLLTKSAVVTCPARVIDVVAQCLAALPTEASAAVAEIQKLHYALVDPVQNGMALPVTLAPPPTASDNGWTPLHIASQPGHCDAVTLLLAAGTGINRANNVRNRLYGCTTYALWNL</sequence>
<protein>
    <submittedName>
        <fullName evidence="3">Uncharacterized protein</fullName>
    </submittedName>
</protein>
<feature type="region of interest" description="Disordered" evidence="2">
    <location>
        <begin position="1"/>
        <end position="37"/>
    </location>
</feature>
<evidence type="ECO:0000313" key="4">
    <source>
        <dbReference type="Proteomes" id="UP000030762"/>
    </source>
</evidence>
<evidence type="ECO:0000256" key="2">
    <source>
        <dbReference type="SAM" id="MobiDB-lite"/>
    </source>
</evidence>